<sequence>MRAWPATLAVALCAFAAACISTTRLDTSGLSFSQDPLIGKVVWNDLITDDLAAVRAFYSGLFGWTYDDAGSRHGHKYVLARAGNAYVGGILEVDDRADGKPLSRWLPYVSVDDVDAAVQRTKSEGGRVAVPPTKVNLGRVAAIIDPEGAVIGLARSRIGDPDETSTAPALGRIVWTELLANNPQQAAKFYAAVVGYEPLTAARRGGEYTWLTHRGTRRAGLFENPSSEAEPVWLTFFAVDDPAASAERVQTLGGRVVLPPSPTLRDNTIAVVTDPTGAILVLQKFPT</sequence>
<dbReference type="InterPro" id="IPR037523">
    <property type="entry name" value="VOC_core"/>
</dbReference>
<name>A0A829YLL8_9GAMM</name>
<feature type="domain" description="VOC" evidence="2">
    <location>
        <begin position="40"/>
        <end position="156"/>
    </location>
</feature>
<feature type="chain" id="PRO_5032945047" evidence="1">
    <location>
        <begin position="17"/>
        <end position="287"/>
    </location>
</feature>
<keyword evidence="1" id="KW-0732">Signal</keyword>
<dbReference type="InterPro" id="IPR004360">
    <property type="entry name" value="Glyas_Fos-R_dOase_dom"/>
</dbReference>
<dbReference type="SUPFAM" id="SSF54593">
    <property type="entry name" value="Glyoxalase/Bleomycin resistance protein/Dihydroxybiphenyl dioxygenase"/>
    <property type="match status" value="2"/>
</dbReference>
<accession>A0A829YLL8</accession>
<comment type="caution">
    <text evidence="3">The sequence shown here is derived from an EMBL/GenBank/DDBJ whole genome shotgun (WGS) entry which is preliminary data.</text>
</comment>
<dbReference type="InterPro" id="IPR052164">
    <property type="entry name" value="Anthracycline_SecMetBiosynth"/>
</dbReference>
<dbReference type="EMBL" id="BLJN01000007">
    <property type="protein sequence ID" value="GFE83771.1"/>
    <property type="molecule type" value="Genomic_DNA"/>
</dbReference>
<evidence type="ECO:0000313" key="4">
    <source>
        <dbReference type="Proteomes" id="UP000445000"/>
    </source>
</evidence>
<gene>
    <name evidence="3" type="ORF">GCM10011487_57710</name>
</gene>
<feature type="signal peptide" evidence="1">
    <location>
        <begin position="1"/>
        <end position="16"/>
    </location>
</feature>
<dbReference type="PANTHER" id="PTHR33993">
    <property type="entry name" value="GLYOXALASE-RELATED"/>
    <property type="match status" value="1"/>
</dbReference>
<evidence type="ECO:0000313" key="3">
    <source>
        <dbReference type="EMBL" id="GFE83771.1"/>
    </source>
</evidence>
<organism evidence="3 4">
    <name type="scientific">Steroidobacter agaridevorans</name>
    <dbReference type="NCBI Taxonomy" id="2695856"/>
    <lineage>
        <taxon>Bacteria</taxon>
        <taxon>Pseudomonadati</taxon>
        <taxon>Pseudomonadota</taxon>
        <taxon>Gammaproteobacteria</taxon>
        <taxon>Steroidobacterales</taxon>
        <taxon>Steroidobacteraceae</taxon>
        <taxon>Steroidobacter</taxon>
    </lineage>
</organism>
<evidence type="ECO:0000256" key="1">
    <source>
        <dbReference type="SAM" id="SignalP"/>
    </source>
</evidence>
<dbReference type="Proteomes" id="UP000445000">
    <property type="component" value="Unassembled WGS sequence"/>
</dbReference>
<dbReference type="RefSeq" id="WP_161815400.1">
    <property type="nucleotide sequence ID" value="NZ_BLJN01000007.1"/>
</dbReference>
<dbReference type="Pfam" id="PF00903">
    <property type="entry name" value="Glyoxalase"/>
    <property type="match status" value="2"/>
</dbReference>
<reference evidence="4" key="1">
    <citation type="submission" date="2020-01" db="EMBL/GenBank/DDBJ databases">
        <title>'Steroidobacter agaridevorans' sp. nov., agar-degrading bacteria isolated from rhizosphere soils.</title>
        <authorList>
            <person name="Ikenaga M."/>
            <person name="Kataoka M."/>
            <person name="Murouchi A."/>
            <person name="Katsuragi S."/>
            <person name="Sakai M."/>
        </authorList>
    </citation>
    <scope>NUCLEOTIDE SEQUENCE [LARGE SCALE GENOMIC DNA]</scope>
    <source>
        <strain evidence="4">YU21-B</strain>
    </source>
</reference>
<feature type="domain" description="VOC" evidence="2">
    <location>
        <begin position="172"/>
        <end position="285"/>
    </location>
</feature>
<dbReference type="Gene3D" id="3.10.180.10">
    <property type="entry name" value="2,3-Dihydroxybiphenyl 1,2-Dioxygenase, domain 1"/>
    <property type="match status" value="2"/>
</dbReference>
<dbReference type="PROSITE" id="PS51819">
    <property type="entry name" value="VOC"/>
    <property type="match status" value="2"/>
</dbReference>
<keyword evidence="4" id="KW-1185">Reference proteome</keyword>
<proteinExistence type="predicted"/>
<dbReference type="PROSITE" id="PS51257">
    <property type="entry name" value="PROKAR_LIPOPROTEIN"/>
    <property type="match status" value="1"/>
</dbReference>
<dbReference type="PANTHER" id="PTHR33993:SF14">
    <property type="entry name" value="GB|AAF24581.1"/>
    <property type="match status" value="1"/>
</dbReference>
<dbReference type="InterPro" id="IPR029068">
    <property type="entry name" value="Glyas_Bleomycin-R_OHBP_Dase"/>
</dbReference>
<dbReference type="CDD" id="cd07247">
    <property type="entry name" value="SgaA_N_like"/>
    <property type="match status" value="2"/>
</dbReference>
<dbReference type="AlphaFoldDB" id="A0A829YLL8"/>
<evidence type="ECO:0000259" key="2">
    <source>
        <dbReference type="PROSITE" id="PS51819"/>
    </source>
</evidence>
<protein>
    <submittedName>
        <fullName evidence="3">Glyoxalase</fullName>
    </submittedName>
</protein>